<keyword evidence="2" id="KW-0596">Phosphopantetheine</keyword>
<feature type="region of interest" description="Disordered" evidence="6">
    <location>
        <begin position="1265"/>
        <end position="1287"/>
    </location>
</feature>
<organism evidence="8 9">
    <name type="scientific">Nocardia africana</name>
    <dbReference type="NCBI Taxonomy" id="134964"/>
    <lineage>
        <taxon>Bacteria</taxon>
        <taxon>Bacillati</taxon>
        <taxon>Actinomycetota</taxon>
        <taxon>Actinomycetes</taxon>
        <taxon>Mycobacteriales</taxon>
        <taxon>Nocardiaceae</taxon>
        <taxon>Nocardia</taxon>
    </lineage>
</organism>
<dbReference type="Gene3D" id="3.30.559.10">
    <property type="entry name" value="Chloramphenicol acetyltransferase-like domain"/>
    <property type="match status" value="5"/>
</dbReference>
<dbReference type="InterPro" id="IPR013217">
    <property type="entry name" value="Methyltransf_12"/>
</dbReference>
<dbReference type="Pfam" id="PF13193">
    <property type="entry name" value="AMP-binding_C"/>
    <property type="match status" value="3"/>
</dbReference>
<dbReference type="InterPro" id="IPR029063">
    <property type="entry name" value="SAM-dependent_MTases_sf"/>
</dbReference>
<dbReference type="CDD" id="cd19540">
    <property type="entry name" value="LCL_NRPS-like"/>
    <property type="match status" value="3"/>
</dbReference>
<name>A0ABW6NW54_9NOCA</name>
<dbReference type="Gene3D" id="3.30.300.30">
    <property type="match status" value="5"/>
</dbReference>
<dbReference type="PROSITE" id="PS00012">
    <property type="entry name" value="PHOSPHOPANTETHEINE"/>
    <property type="match status" value="4"/>
</dbReference>
<dbReference type="PANTHER" id="PTHR45527:SF1">
    <property type="entry name" value="FATTY ACID SYNTHASE"/>
    <property type="match status" value="1"/>
</dbReference>
<keyword evidence="5" id="KW-0045">Antibiotic biosynthesis</keyword>
<dbReference type="SMART" id="SM00823">
    <property type="entry name" value="PKS_PP"/>
    <property type="match status" value="4"/>
</dbReference>
<dbReference type="SUPFAM" id="SSF52777">
    <property type="entry name" value="CoA-dependent acyltransferases"/>
    <property type="match status" value="10"/>
</dbReference>
<dbReference type="RefSeq" id="WP_387256197.1">
    <property type="nucleotide sequence ID" value="NZ_JBIALX010000031.1"/>
</dbReference>
<dbReference type="Gene3D" id="2.30.38.10">
    <property type="entry name" value="Luciferase, Domain 3"/>
    <property type="match status" value="1"/>
</dbReference>
<dbReference type="Pfam" id="PF00550">
    <property type="entry name" value="PP-binding"/>
    <property type="match status" value="4"/>
</dbReference>
<dbReference type="InterPro" id="IPR020845">
    <property type="entry name" value="AMP-binding_CS"/>
</dbReference>
<dbReference type="CDD" id="cd05930">
    <property type="entry name" value="A_NRPS"/>
    <property type="match status" value="1"/>
</dbReference>
<comment type="cofactor">
    <cofactor evidence="1">
        <name>pantetheine 4'-phosphate</name>
        <dbReference type="ChEBI" id="CHEBI:47942"/>
    </cofactor>
</comment>
<dbReference type="SMART" id="SM01294">
    <property type="entry name" value="PKS_PP_betabranch"/>
    <property type="match status" value="2"/>
</dbReference>
<dbReference type="CDD" id="cd02440">
    <property type="entry name" value="AdoMet_MTases"/>
    <property type="match status" value="1"/>
</dbReference>
<evidence type="ECO:0000259" key="7">
    <source>
        <dbReference type="PROSITE" id="PS50075"/>
    </source>
</evidence>
<dbReference type="Gene3D" id="1.20.58.480">
    <property type="match status" value="2"/>
</dbReference>
<dbReference type="NCBIfam" id="NF003417">
    <property type="entry name" value="PRK04813.1"/>
    <property type="match status" value="5"/>
</dbReference>
<dbReference type="InterPro" id="IPR023213">
    <property type="entry name" value="CAT-like_dom_sf"/>
</dbReference>
<dbReference type="InterPro" id="IPR036736">
    <property type="entry name" value="ACP-like_sf"/>
</dbReference>
<dbReference type="NCBIfam" id="TIGR01720">
    <property type="entry name" value="NRPS-para261"/>
    <property type="match status" value="1"/>
</dbReference>
<dbReference type="InterPro" id="IPR006162">
    <property type="entry name" value="Ppantetheine_attach_site"/>
</dbReference>
<dbReference type="InterPro" id="IPR000873">
    <property type="entry name" value="AMP-dep_synth/lig_dom"/>
</dbReference>
<keyword evidence="4" id="KW-0677">Repeat</keyword>
<evidence type="ECO:0000313" key="8">
    <source>
        <dbReference type="EMBL" id="MFF0458571.1"/>
    </source>
</evidence>
<evidence type="ECO:0000256" key="2">
    <source>
        <dbReference type="ARBA" id="ARBA00022450"/>
    </source>
</evidence>
<evidence type="ECO:0000256" key="1">
    <source>
        <dbReference type="ARBA" id="ARBA00001957"/>
    </source>
</evidence>
<dbReference type="InterPro" id="IPR009081">
    <property type="entry name" value="PP-bd_ACP"/>
</dbReference>
<dbReference type="Gene3D" id="3.40.50.12780">
    <property type="entry name" value="N-terminal domain of ligase-like"/>
    <property type="match status" value="3"/>
</dbReference>
<dbReference type="InterPro" id="IPR004981">
    <property type="entry name" value="Trp_2_3_dOase"/>
</dbReference>
<evidence type="ECO:0000256" key="6">
    <source>
        <dbReference type="SAM" id="MobiDB-lite"/>
    </source>
</evidence>
<dbReference type="Pfam" id="PF00668">
    <property type="entry name" value="Condensation"/>
    <property type="match status" value="5"/>
</dbReference>
<dbReference type="InterPro" id="IPR010060">
    <property type="entry name" value="NRPS_synth"/>
</dbReference>
<dbReference type="PANTHER" id="PTHR45527">
    <property type="entry name" value="NONRIBOSOMAL PEPTIDE SYNTHETASE"/>
    <property type="match status" value="1"/>
</dbReference>
<accession>A0ABW6NW54</accession>
<evidence type="ECO:0000313" key="9">
    <source>
        <dbReference type="Proteomes" id="UP001601521"/>
    </source>
</evidence>
<feature type="domain" description="Carrier" evidence="7">
    <location>
        <begin position="3464"/>
        <end position="3539"/>
    </location>
</feature>
<protein>
    <submittedName>
        <fullName evidence="8">Amino acid adenylation domain-containing protein</fullName>
    </submittedName>
</protein>
<dbReference type="InterPro" id="IPR025110">
    <property type="entry name" value="AMP-bd_C"/>
</dbReference>
<dbReference type="InterPro" id="IPR010071">
    <property type="entry name" value="AA_adenyl_dom"/>
</dbReference>
<dbReference type="PROSITE" id="PS50075">
    <property type="entry name" value="CARRIER"/>
    <property type="match status" value="4"/>
</dbReference>
<dbReference type="SUPFAM" id="SSF53335">
    <property type="entry name" value="S-adenosyl-L-methionine-dependent methyltransferases"/>
    <property type="match status" value="1"/>
</dbReference>
<dbReference type="PROSITE" id="PS00455">
    <property type="entry name" value="AMP_BINDING"/>
    <property type="match status" value="4"/>
</dbReference>
<evidence type="ECO:0000256" key="5">
    <source>
        <dbReference type="ARBA" id="ARBA00023194"/>
    </source>
</evidence>
<reference evidence="8 9" key="1">
    <citation type="submission" date="2024-10" db="EMBL/GenBank/DDBJ databases">
        <title>The Natural Products Discovery Center: Release of the First 8490 Sequenced Strains for Exploring Actinobacteria Biosynthetic Diversity.</title>
        <authorList>
            <person name="Kalkreuter E."/>
            <person name="Kautsar S.A."/>
            <person name="Yang D."/>
            <person name="Bader C.D."/>
            <person name="Teijaro C.N."/>
            <person name="Fluegel L."/>
            <person name="Davis C.M."/>
            <person name="Simpson J.R."/>
            <person name="Lauterbach L."/>
            <person name="Steele A.D."/>
            <person name="Gui C."/>
            <person name="Meng S."/>
            <person name="Li G."/>
            <person name="Viehrig K."/>
            <person name="Ye F."/>
            <person name="Su P."/>
            <person name="Kiefer A.F."/>
            <person name="Nichols A."/>
            <person name="Cepeda A.J."/>
            <person name="Yan W."/>
            <person name="Fan B."/>
            <person name="Jiang Y."/>
            <person name="Adhikari A."/>
            <person name="Zheng C.-J."/>
            <person name="Schuster L."/>
            <person name="Cowan T.M."/>
            <person name="Smanski M.J."/>
            <person name="Chevrette M.G."/>
            <person name="De Carvalho L.P.S."/>
            <person name="Shen B."/>
        </authorList>
    </citation>
    <scope>NUCLEOTIDE SEQUENCE [LARGE SCALE GENOMIC DNA]</scope>
    <source>
        <strain evidence="8 9">NPDC004550</strain>
    </source>
</reference>
<dbReference type="Gene3D" id="3.40.50.980">
    <property type="match status" value="2"/>
</dbReference>
<dbReference type="Gene3D" id="3.40.50.150">
    <property type="entry name" value="Vaccinia Virus protein VP39"/>
    <property type="match status" value="1"/>
</dbReference>
<proteinExistence type="predicted"/>
<dbReference type="Pfam" id="PF03301">
    <property type="entry name" value="Trp_dioxygenase"/>
    <property type="match status" value="1"/>
</dbReference>
<dbReference type="Gene3D" id="1.10.1200.10">
    <property type="entry name" value="ACP-like"/>
    <property type="match status" value="4"/>
</dbReference>
<dbReference type="SUPFAM" id="SSF56801">
    <property type="entry name" value="Acetyl-CoA synthetase-like"/>
    <property type="match status" value="4"/>
</dbReference>
<dbReference type="SUPFAM" id="SSF140959">
    <property type="entry name" value="Indolic compounds 2,3-dioxygenase-like"/>
    <property type="match status" value="1"/>
</dbReference>
<dbReference type="Pfam" id="PF00501">
    <property type="entry name" value="AMP-binding"/>
    <property type="match status" value="4"/>
</dbReference>
<evidence type="ECO:0000256" key="4">
    <source>
        <dbReference type="ARBA" id="ARBA00022737"/>
    </source>
</evidence>
<dbReference type="InterPro" id="IPR020806">
    <property type="entry name" value="PKS_PP-bd"/>
</dbReference>
<feature type="domain" description="Carrier" evidence="7">
    <location>
        <begin position="1353"/>
        <end position="1428"/>
    </location>
</feature>
<dbReference type="InterPro" id="IPR001242">
    <property type="entry name" value="Condensation_dom"/>
</dbReference>
<feature type="domain" description="Carrier" evidence="7">
    <location>
        <begin position="2409"/>
        <end position="2484"/>
    </location>
</feature>
<dbReference type="NCBIfam" id="TIGR01733">
    <property type="entry name" value="AA-adenyl-dom"/>
    <property type="match status" value="4"/>
</dbReference>
<feature type="domain" description="Carrier" evidence="7">
    <location>
        <begin position="4516"/>
        <end position="4590"/>
    </location>
</feature>
<evidence type="ECO:0000256" key="3">
    <source>
        <dbReference type="ARBA" id="ARBA00022553"/>
    </source>
</evidence>
<dbReference type="EMBL" id="JBIALX010000031">
    <property type="protein sequence ID" value="MFF0458571.1"/>
    <property type="molecule type" value="Genomic_DNA"/>
</dbReference>
<dbReference type="SUPFAM" id="SSF47336">
    <property type="entry name" value="ACP-like"/>
    <property type="match status" value="4"/>
</dbReference>
<gene>
    <name evidence="8" type="ORF">ACFYTH_34920</name>
</gene>
<dbReference type="Proteomes" id="UP001601521">
    <property type="component" value="Unassembled WGS sequence"/>
</dbReference>
<dbReference type="Pfam" id="PF08242">
    <property type="entry name" value="Methyltransf_12"/>
    <property type="match status" value="1"/>
</dbReference>
<keyword evidence="3" id="KW-0597">Phosphoprotein</keyword>
<dbReference type="Gene3D" id="3.30.559.30">
    <property type="entry name" value="Nonribosomal peptide synthetase, condensation domain"/>
    <property type="match status" value="5"/>
</dbReference>
<comment type="caution">
    <text evidence="8">The sequence shown here is derived from an EMBL/GenBank/DDBJ whole genome shotgun (WGS) entry which is preliminary data.</text>
</comment>
<keyword evidence="9" id="KW-1185">Reference proteome</keyword>
<dbReference type="InterPro" id="IPR045851">
    <property type="entry name" value="AMP-bd_C_sf"/>
</dbReference>
<dbReference type="InterPro" id="IPR042099">
    <property type="entry name" value="ANL_N_sf"/>
</dbReference>
<dbReference type="InterPro" id="IPR037217">
    <property type="entry name" value="Trp/Indoleamine_2_3_dOase-like"/>
</dbReference>
<sequence>MLNYGVQPEVLGPLTAAQRSIWAAQQLRPEVPYNVAVFLAIDHDVDAERLMVACESAATRFGTPCARLSLDDGEPVFMVDRSFPQTLRSIDLRAERDPVSAARDWMDNDYRRPIDVARDRLTEFALLRITDDLSYFYLRTHHVLLDGYGADTLIRHVAAVYSGAPPHTGEVDFSEFELIRNADRKYQHSSRSRADAEYWKTVVREPFDITDLGGTRRPVAPRHPLVRELVCTHRLEQNRNVRIDVARIVATVAVFIAKTTGQQEVSLSLPVSARTTAALKRCTGMVSNMVPLLLRVHDGDTIGALTDRVAAAIVGALRHQQFRRWPDIVAQAIRPDMNIEFGPAVNVLDFAGPLRFGSSEVTYNVLTIYPIQDCAIAIYPPLGDGIPRIQFMWNPDRYAGDDIAGHITRLESLVDRLVVADASVTVGEVPLLSPGERDLVLSKWSGARVAAPVGLAPQLLAAAVAAGPDAPAIVDGAREVSYRELDQWSTRLARALLEAGVGPERAVGVAMDRCAELVVAWWAVAKAGGVYVPLDPAHPVERITTVLDAVGAVCVVACGADTVAGSATRPVVRVDAPDVSGRSAQAITDADRPARLRVDNTAYVMFTSGSTGAPKGVAVSHAGLLGLAATQRALFGLGADARVSMVAAPTFDASIFDMLWAVGSAAALVVAPPQVYAGEALTAFLEDQRVSAAVFTPTVLSSLDRARLDRVGTLITTGEACPAELVDVWAPGRRMFNGYGPSETTIGATLAPLSAGQPVGIGTPIPGVCALVLDARLNPAPVGVVGELYLGGPALARGYVGRTDLTAERFVANPYGESGARVYRTGDLVRWTSTGALAYVGRADTQIKLRGQRIELGEIENTLLACPQVTRAAATMHRSTTGAHLIAYITLDHSITDHDSDIVEQWRHMNDQLYDAEAAAPGFGMDFRGWNSSYTNDPIPLEEMMEWRSATVDRILDLRPRRVLEIGAGTGLVLSQVAPRCEHYVATDVSAVAIDTIAQSFERMQIPWRDRVQLLTRPAHVTEELPRNYFDTIILNSVIQYFPNKDYLTEVCDAAMDLLAPGGAMFIGDVRNHTLQGAFHTAVALARTATTDAAEIRRRVQLAVLGEPELLLAPEFFTSWAAGHPSVAGLDIRVKRGAADNELTRYRYDVVVHTTPTPVRSVARAPTWTWTRFAGLRGLRTQLISDHPDTVRVTGIPRTGLITDVLVEHALADGLPLAEALARAAATSDTTTPEQLHRVGDDTGYHVAVTWGAHPGTLDAVFITPTDRDRRHPPPLTELYLPPTGDRRITNHANDPHTNTEITAVRQRLSAWLPDYMVPAQIVVLDEFPLTSSGKIDRKALPAPMFAATPFRAPRTRAEKIIAEVFAEVLGRDRAGLDDDFFALGGNSLSATRVSARLQLALGREVPVRYLFDASTVEGLADYLHWHRGGPARSPLQVVPRPERIPLSYAQQRLWFIDQLQGPSPVYNMPIAFRITGALDVEALDAAFDDVLARHESLRTIFPALDGVPCQQVLPARPGMWRRDGAAVVSLPEQNISDELVELARYRFDLSAEIPIRAQIYAVGPEQYVVGIVLHHIAFDGWSPVPMARDVGEAYRARRHGRAPDRVPLAVQYADYTLWQRTQLGELHDPHSPITTELEYWERTLAGMPEHLDLPVDRPYPPTADHHGASVTIDWPAGLQQHIIQLAREHNATSFMVVQAALAVLLSTISTSPDVPIGFAVAGRGDPALDELVGFFVNTLVLRVDLTGDPTFTDLLAQVRTRSLEAFEHQHVPFEVLVERLNPARSLMHHPLIQVLLAWQNFAGNSDPAGDLVLEGLQVASVPLDTHSARMDIAFSLGERFTDTGQPAGLGGTVEFRTDIFDTPTIETLIDRLERVLVAITTDPGRSLSSVDLLDSTEHTRLDEISNRAVLHTPTPTPTTMSVPALFAAQAARTPDAVALSCGDRSYSYRQLEQAANRLAHLLAGHGVGPGCVVGLLMPRSAQAITAIAAVLETGAAYLPIDPEHPRARIEFMLTDATPTAVITTAELAGRLDGIDITIIDADDPTIDTQPSSALPAPSPENIAYFIYTSGTTGVPKGVATTHHNITQLLAPSDAPPASEQVWAQCHSLAFDVSVWEIWSPLLHGGRLAVIPDSITRSPTDFHNMLAAEHVTVLTQTPTAAAMLAPQDLEAMTLVLGGEPCPAEVVDQWAPAHTVVNGYGPTETTMCVSLTAPLAPGSGTPPIGAPVPGAALFALDRWLRPVPIGVTGELYVAGAGVSPGYWRRTALTASRFVACPFGGTGARMYRTGDLARWGDDGQLRYVARADEQVKIRGYRIECGEIRTALTQLDGVEQAAVIVREDQPGDKRLVAYITGTANPAEIRTQLAEHLPTYMIPAAVMAVAVLPLTVNGKLDTRALPAPEYTSSGYRAPSTPVEEILTTIYARILGLDRVGVDDSFFDLGGDSLSAMRLIAAINTTLDTDLSVRTVFDTPTVARLAPGIGRAGSSRLSRLTPVERPAAIPLSYAQQRLWFVDQLQGPSPVYNMPIAFRITGTLDVEALDAALDDVLARHESLRTIFPATDGVPFQQVLPAGPGMWRRDGAAVVPLPEQNITDELAELARYRFDLSAEIPIRAQIYSIGTEDYVVAIVLHHIAFDGWSPVPMARDVSDAYRARRHGHAPDRAPLPVQYIDYTLWQRTQLGELHDPHSPITTELEYWERALAGTPEHLDLPTDRPYPPTTDHHGTGVTIDWPADLQQHITRTAREHNATSFMVIQAALTVLLSKISATPDVAVGFAVAGRDDPALDELVGFFVNTLVLRVDLAGDPTLTDLLAQVRTRSLEAFEHQHVPFEVLVERLNPARSLTHHPLIQVLLAWQNFTGNDDPAGNLALDDLQVTSLPLDTHSARMDIAFSLGERFTDTGQPAGLGGAVEFRTDIFDTTTIETLVQRLERVLVAITANPEQHLSSIDLLDEAEHARIDEIGNLAALRTGGPSSLSVPALFAAQVARTPDAVALSCGDRSYSYRQLEQTANRLAHLLAGHGVGPGCVVGILMPRSAQAITAIAAVLETGAAYLPIDPEHPRARIEFMLTDATPTAVITTAELAGRLDGIDITIIDIDAPAIDTHPSSALPAPSPENIAYFIYTSGTTGVPKGVAATHHNITQLLASLDTGATPTSKQVWAQCHSLAFDVSVWEIWSPLLHGGRLAVIPDSITRSPTDFHNMLAAEHVTMLTQTPTAAAMLTPQGLESVTLILGGEPCPAQVVDHWAPAHTVINGYGPTETTMCVTLTPPLTPGSGAPPIGAPVPAATLFVLDERLRPVPIGVPGELYVAGPGVSYGYWRRSALTASRFVACPFGGTGARMYRTGDLARWGSDGQLRYVARADEQVKIRGYRIECGEIRTALTQLDGVEQAAVIVREDQPGDKRLVAYITGTANPAEIRTQLAEHLPTYMIPAAIMTVDALPLTVNGKLDTRALPAPEYTSSGYRAPSTPAEEILTTIYAHTLGLDRVGVDDSFFDLGGDSLSAMRLIAAINTTLDTDLSVRTVFDTPTVARLAPRIDGAGSSRLPRLVPVERPAAIPLSYAQQRLWFLDQLQGPSPVYNVAAALRLSGGLDVEALGAALADVMGRHESLRTMFSTTEGTPRQVVVPGERLDVEWDIVDATGWPETRLNAAVNEAARYPFDLTAEIPLRAWLFGITDHEHVLVIVMHHIAADGWSLRPLAADLSVAYASRCAGRAPGWAPLPVQYADYALWQRTQLGELHDPHSPIATELAYWERTLAGMPEHLDLPTDRPYPPTADHHGAGVTIDWPAELHQHIAQVAREHNATNFMVIQAALTILLSKISATPDVAVGFAVAGRDDPALDELVGFFVNTLVLRVDLTGDPTLTDVLTHVRTRSLEAFEHQHVPFEVLVERLNPARSLMHHPLIQVLLSWQNFTGNDGAAAGLALEDLKVTSVPLDTHSARMDIAFSLGERFTDTGQPAGLTGAVEFRTDIFDTTTIETLVQRLERVLVAITTHPEQHLSSIDLLDPTEHTRLDEISNRAALHTPTPSAMSVPALFAAQVARTPDATALTCGEDSWTYRQLDQTANRLAHLLAGHSVGPGCVVGLLMQRSARAITALTAVLETGAAYLPIDPEHPRARIEFMLTDATPTAVITTAELAGRLDGIDITIIDANDPTIDTQPSSALPAPDPDTIAYFIYTSGTTGVPKGVATTHHNITQLLAPVDAPPASEQVWAQCHSLAFDISVWEIWGALLHGGRLVVIPDSITRSPTDFHDVLAAEHVTMLTQTPTAAAMLTPQGLESVTLILGGEPCPAEVVDQWAPAQTVINGYGPTETTMCVTLTPPLAPRSGTPPIGSPLPEAALFVLDRWLQPVPVGVTGELYVAGAGVSCGYWRRPALTASRFVACPYAPGTRMYRTGDLVRWGDDGQLRYVARADEQVKIRGYRIECGEIRTALTQLDCIEQAAVITREDQPGDKRLVAYITGTANPAEIRTQLAEHLPPYMIPAAIMTVDALPLTVNGKLDTRALPAPEYTSTGYRAPSTPAEEILTTIYAHTLGLDRVGIDDSFFDLGGDSISSMQVVARARTAGLVLKPRDIFVEQTVARLARVAEAAGSAGGPVDEGVGPVVATPIMRWLHSVHGPIEQFDLMALVQAPAGVTETDVVVMVQALLDRHAMLRLRVDDDGAGGWSLQVPEAGSVDARMCVQPVDELSDEELTKAQSRLDPAAGVMLSALWVASTRQLALVVNHLAVDVVSWRILLDDLNTAWAQRRTGQQVVLPAAGTSFARWASLLAEYARRPEVVAEAAAWRKVTAIPAVLPAVQPEDTFATAEHMEMSLDVEITRMLLGEVPAALHAGVHEILLIAFALAWTEFSGTGDTPIGIDVEGHGRDEELAPDVDLSRTVGWFTTKYPVSLAVGGLSWTQVAAGATALGPVIHDAEEQLRLVPNPVTYGVLRYLNPDVDLSGSDPPIGFNYLGRLGVPVLDASADDDVWRIGYWGSLFTDSGNADRAMPLAHTAAVNAVTVDSDSGPHLHAQWTWAPSKLDRAAITRLGRLWFEALGGICAYARQGGTTMTPSHTAPAQLCQEHLDAGSVDTIPATCPAGEVPDHADAPEAEKTPRKTRLSYANYLHLDQLLGAVQPLFANGDRAAWSDERYFLIVHQTSELWVSQILVDLELALESARLAEFDGAIDRLKRANAVLELMLTTESALQHLAVDAFQQFRPRLQGVSAAQSAQLETLLTGVRHAPVAALREIVAERRDGDSNDRRQRLYLGAQLEVFITGLTRWRLNHLDVVRRFIGDRRGTGGTIGLGFLIDRLSEGSRPS</sequence>